<accession>A0A5J6JGL0</accession>
<keyword evidence="4" id="KW-0106">Calcium</keyword>
<dbReference type="Gene3D" id="2.60.40.10">
    <property type="entry name" value="Immunoglobulins"/>
    <property type="match status" value="1"/>
</dbReference>
<evidence type="ECO:0000313" key="8">
    <source>
        <dbReference type="Proteomes" id="UP000325563"/>
    </source>
</evidence>
<keyword evidence="3" id="KW-0378">Hydrolase</keyword>
<dbReference type="GO" id="GO:0004065">
    <property type="term" value="F:arylsulfatase activity"/>
    <property type="evidence" value="ECO:0007669"/>
    <property type="project" value="TreeGrafter"/>
</dbReference>
<sequence>MTTRRHFIAGSAATLGLAALPAAPEALAAPASDRGAAADAGTATPNFLVILADDLGYGELGAYGQKLITTPRIDRLAAEGLKFTDAYSTAAVCAPSRCSLLTGLHTGHSAVRANPDGVPGALKAGDTTFAEVLRARGYRTAVIGKWGFGPEEGDQPSHPNSRGFEEFYGYIDHGHAHEYYPQYLWHNGAKETIAANAGGAKGAYAPQLIEQRALDFIGDHAAEPFLLFLTPTVPHAPSDIPDVGAYASRTWSQQNKGHAAQITYFDSLVGKVTDRLRALGIAENTVVLVTSDNGPHEEGGVNPDLFDANGPLRGYKRNLYEGGIRVPLIAWSPGRIGAGTTDRPTPLTDVLPTLAELGGAPAPADIDGLSAAPLLAGSPNAALHDHLYWYRDERGVTSRANAEDGGRATWLAEAVRKDDWKAVRFAPVRDHALPDAQWQVELYDLASDPGEQRDVAAANPSLVTGLVALMRSSWVDTYVRGPFGVRAQIQGPAVPGQPFTVTATLANGSARAWTGALLALGAPAGWQVQATTATGRDQLAPGAALTTSWRLTPPATAAPGTQWPLTFDGTAQSPTGPLRFSVPERVSTVPAAPVADSYLSDLAWVSASNGWGPVERDRSNGRNAAGDGTPISFGGVTYAKGLGVHAPSEIVYHLGGTADRFTALVGIDDFSTKQAATGATKASVRGDGKVLFTTGKLTGAGGPVRVDVDVRGVKLLHLVVEDANANSAFDHTSWALARVTVL</sequence>
<feature type="domain" description="Glycosyl hydrolase family 98 putative carbohydrate-binding module" evidence="6">
    <location>
        <begin position="593"/>
        <end position="741"/>
    </location>
</feature>
<keyword evidence="8" id="KW-1185">Reference proteome</keyword>
<reference evidence="7 8" key="1">
    <citation type="submission" date="2017-09" db="EMBL/GenBank/DDBJ databases">
        <authorList>
            <person name="Lee N."/>
            <person name="Cho B.-K."/>
        </authorList>
    </citation>
    <scope>NUCLEOTIDE SEQUENCE [LARGE SCALE GENOMIC DNA]</scope>
    <source>
        <strain evidence="7 8">ATCC 27476</strain>
    </source>
</reference>
<evidence type="ECO:0000256" key="4">
    <source>
        <dbReference type="ARBA" id="ARBA00022837"/>
    </source>
</evidence>
<dbReference type="GO" id="GO:0046872">
    <property type="term" value="F:metal ion binding"/>
    <property type="evidence" value="ECO:0007669"/>
    <property type="project" value="UniProtKB-KW"/>
</dbReference>
<dbReference type="Pfam" id="PF10633">
    <property type="entry name" value="NPCBM_assoc"/>
    <property type="match status" value="1"/>
</dbReference>
<organism evidence="7 8">
    <name type="scientific">Streptomyces vinaceus</name>
    <dbReference type="NCBI Taxonomy" id="1960"/>
    <lineage>
        <taxon>Bacteria</taxon>
        <taxon>Bacillati</taxon>
        <taxon>Actinomycetota</taxon>
        <taxon>Actinomycetes</taxon>
        <taxon>Kitasatosporales</taxon>
        <taxon>Streptomycetaceae</taxon>
        <taxon>Streptomyces</taxon>
    </lineage>
</organism>
<name>A0A5J6JGL0_STRVI</name>
<dbReference type="Gene3D" id="3.40.720.10">
    <property type="entry name" value="Alkaline Phosphatase, subunit A"/>
    <property type="match status" value="1"/>
</dbReference>
<dbReference type="EMBL" id="CP023692">
    <property type="protein sequence ID" value="QEV49143.1"/>
    <property type="molecule type" value="Genomic_DNA"/>
</dbReference>
<dbReference type="PROSITE" id="PS00523">
    <property type="entry name" value="SULFATASE_1"/>
    <property type="match status" value="1"/>
</dbReference>
<dbReference type="Pfam" id="PF08305">
    <property type="entry name" value="NPCBM"/>
    <property type="match status" value="1"/>
</dbReference>
<dbReference type="PROSITE" id="PS51318">
    <property type="entry name" value="TAT"/>
    <property type="match status" value="1"/>
</dbReference>
<evidence type="ECO:0000256" key="2">
    <source>
        <dbReference type="ARBA" id="ARBA00022723"/>
    </source>
</evidence>
<dbReference type="InterPro" id="IPR000917">
    <property type="entry name" value="Sulfatase_N"/>
</dbReference>
<gene>
    <name evidence="7" type="ORF">CP980_32345</name>
</gene>
<proteinExistence type="inferred from homology"/>
<dbReference type="GO" id="GO:0005975">
    <property type="term" value="P:carbohydrate metabolic process"/>
    <property type="evidence" value="ECO:0007669"/>
    <property type="project" value="UniProtKB-ARBA"/>
</dbReference>
<evidence type="ECO:0000256" key="3">
    <source>
        <dbReference type="ARBA" id="ARBA00022801"/>
    </source>
</evidence>
<dbReference type="SMART" id="SM00776">
    <property type="entry name" value="NPCBM"/>
    <property type="match status" value="1"/>
</dbReference>
<dbReference type="GeneID" id="95615231"/>
<dbReference type="PANTHER" id="PTHR42693">
    <property type="entry name" value="ARYLSULFATASE FAMILY MEMBER"/>
    <property type="match status" value="1"/>
</dbReference>
<dbReference type="InterPro" id="IPR038637">
    <property type="entry name" value="NPCBM_sf"/>
</dbReference>
<dbReference type="SUPFAM" id="SSF49785">
    <property type="entry name" value="Galactose-binding domain-like"/>
    <property type="match status" value="1"/>
</dbReference>
<feature type="chain" id="PRO_5023814837" evidence="5">
    <location>
        <begin position="29"/>
        <end position="742"/>
    </location>
</feature>
<dbReference type="InterPro" id="IPR006311">
    <property type="entry name" value="TAT_signal"/>
</dbReference>
<keyword evidence="2" id="KW-0479">Metal-binding</keyword>
<dbReference type="RefSeq" id="WP_150529766.1">
    <property type="nucleotide sequence ID" value="NZ_BNBW01000016.1"/>
</dbReference>
<dbReference type="InterPro" id="IPR017850">
    <property type="entry name" value="Alkaline_phosphatase_core_sf"/>
</dbReference>
<evidence type="ECO:0000313" key="7">
    <source>
        <dbReference type="EMBL" id="QEV49143.1"/>
    </source>
</evidence>
<dbReference type="PANTHER" id="PTHR42693:SF53">
    <property type="entry name" value="ENDO-4-O-SULFATASE"/>
    <property type="match status" value="1"/>
</dbReference>
<dbReference type="Pfam" id="PF00884">
    <property type="entry name" value="Sulfatase"/>
    <property type="match status" value="1"/>
</dbReference>
<dbReference type="AlphaFoldDB" id="A0A5J6JGL0"/>
<evidence type="ECO:0000256" key="1">
    <source>
        <dbReference type="ARBA" id="ARBA00008779"/>
    </source>
</evidence>
<dbReference type="InterPro" id="IPR008979">
    <property type="entry name" value="Galactose-bd-like_sf"/>
</dbReference>
<dbReference type="Gene3D" id="3.30.1120.10">
    <property type="match status" value="1"/>
</dbReference>
<dbReference type="SUPFAM" id="SSF53649">
    <property type="entry name" value="Alkaline phosphatase-like"/>
    <property type="match status" value="1"/>
</dbReference>
<dbReference type="InterPro" id="IPR050738">
    <property type="entry name" value="Sulfatase"/>
</dbReference>
<dbReference type="CDD" id="cd16145">
    <property type="entry name" value="ARS_like"/>
    <property type="match status" value="1"/>
</dbReference>
<evidence type="ECO:0000259" key="6">
    <source>
        <dbReference type="SMART" id="SM00776"/>
    </source>
</evidence>
<feature type="signal peptide" evidence="5">
    <location>
        <begin position="1"/>
        <end position="28"/>
    </location>
</feature>
<dbReference type="Gene3D" id="2.60.120.1060">
    <property type="entry name" value="NPCBM/NEW2 domain"/>
    <property type="match status" value="1"/>
</dbReference>
<keyword evidence="5" id="KW-0732">Signal</keyword>
<comment type="similarity">
    <text evidence="1">Belongs to the sulfatase family.</text>
</comment>
<protein>
    <submittedName>
        <fullName evidence="7">Tat pathway signal sequence domain protein</fullName>
    </submittedName>
</protein>
<dbReference type="InterPro" id="IPR024607">
    <property type="entry name" value="Sulfatase_CS"/>
</dbReference>
<dbReference type="InterPro" id="IPR013783">
    <property type="entry name" value="Ig-like_fold"/>
</dbReference>
<dbReference type="KEGG" id="svn:CP980_32345"/>
<evidence type="ECO:0000256" key="5">
    <source>
        <dbReference type="SAM" id="SignalP"/>
    </source>
</evidence>
<dbReference type="InterPro" id="IPR018905">
    <property type="entry name" value="A-galactase_NEW3"/>
</dbReference>
<dbReference type="InterPro" id="IPR013222">
    <property type="entry name" value="Glyco_hyd_98_carb-bd"/>
</dbReference>
<dbReference type="Proteomes" id="UP000325563">
    <property type="component" value="Chromosome"/>
</dbReference>